<feature type="compositionally biased region" description="Low complexity" evidence="6">
    <location>
        <begin position="519"/>
        <end position="533"/>
    </location>
</feature>
<dbReference type="InterPro" id="IPR033308">
    <property type="entry name" value="PGAP5/Cdc1/Ted1"/>
</dbReference>
<dbReference type="PANTHER" id="PTHR13315:SF0">
    <property type="entry name" value="METALLOPHOSPHOESTERASE 1"/>
    <property type="match status" value="1"/>
</dbReference>
<dbReference type="GO" id="GO:0016020">
    <property type="term" value="C:membrane"/>
    <property type="evidence" value="ECO:0007669"/>
    <property type="project" value="GOC"/>
</dbReference>
<evidence type="ECO:0000256" key="3">
    <source>
        <dbReference type="ARBA" id="ARBA00022801"/>
    </source>
</evidence>
<keyword evidence="5" id="KW-0464">Manganese</keyword>
<keyword evidence="7" id="KW-1185">Reference proteome</keyword>
<evidence type="ECO:0000256" key="2">
    <source>
        <dbReference type="ARBA" id="ARBA00022723"/>
    </source>
</evidence>
<dbReference type="PANTHER" id="PTHR13315">
    <property type="entry name" value="METALLO PHOSPHOESTERASE RELATED"/>
    <property type="match status" value="1"/>
</dbReference>
<dbReference type="GO" id="GO:0006506">
    <property type="term" value="P:GPI anchor biosynthetic process"/>
    <property type="evidence" value="ECO:0007669"/>
    <property type="project" value="InterPro"/>
</dbReference>
<dbReference type="GO" id="GO:0016787">
    <property type="term" value="F:hydrolase activity"/>
    <property type="evidence" value="ECO:0007669"/>
    <property type="project" value="UniProtKB-KW"/>
</dbReference>
<feature type="region of interest" description="Disordered" evidence="6">
    <location>
        <begin position="514"/>
        <end position="550"/>
    </location>
</feature>
<evidence type="ECO:0000256" key="6">
    <source>
        <dbReference type="SAM" id="MobiDB-lite"/>
    </source>
</evidence>
<keyword evidence="4" id="KW-0472">Membrane</keyword>
<dbReference type="InterPro" id="IPR029052">
    <property type="entry name" value="Metallo-depent_PP-like"/>
</dbReference>
<organism evidence="7 8">
    <name type="scientific">Heterorhabditis bacteriophora</name>
    <name type="common">Entomopathogenic nematode worm</name>
    <dbReference type="NCBI Taxonomy" id="37862"/>
    <lineage>
        <taxon>Eukaryota</taxon>
        <taxon>Metazoa</taxon>
        <taxon>Ecdysozoa</taxon>
        <taxon>Nematoda</taxon>
        <taxon>Chromadorea</taxon>
        <taxon>Rhabditida</taxon>
        <taxon>Rhabditina</taxon>
        <taxon>Rhabditomorpha</taxon>
        <taxon>Strongyloidea</taxon>
        <taxon>Heterorhabditidae</taxon>
        <taxon>Heterorhabditis</taxon>
    </lineage>
</organism>
<dbReference type="AlphaFoldDB" id="A0A1I7X2U0"/>
<dbReference type="GO" id="GO:0046872">
    <property type="term" value="F:metal ion binding"/>
    <property type="evidence" value="ECO:0007669"/>
    <property type="project" value="UniProtKB-KW"/>
</dbReference>
<name>A0A1I7X2U0_HETBA</name>
<evidence type="ECO:0000256" key="4">
    <source>
        <dbReference type="ARBA" id="ARBA00023136"/>
    </source>
</evidence>
<reference evidence="8" key="1">
    <citation type="submission" date="2016-11" db="UniProtKB">
        <authorList>
            <consortium name="WormBaseParasite"/>
        </authorList>
    </citation>
    <scope>IDENTIFICATION</scope>
</reference>
<protein>
    <submittedName>
        <fullName evidence="8">Metallophos domain-containing protein</fullName>
    </submittedName>
</protein>
<keyword evidence="2" id="KW-0479">Metal-binding</keyword>
<dbReference type="Proteomes" id="UP000095283">
    <property type="component" value="Unplaced"/>
</dbReference>
<dbReference type="WBParaSite" id="Hba_11730">
    <property type="protein sequence ID" value="Hba_11730"/>
    <property type="gene ID" value="Hba_11730"/>
</dbReference>
<evidence type="ECO:0000256" key="1">
    <source>
        <dbReference type="ARBA" id="ARBA00001936"/>
    </source>
</evidence>
<sequence length="656" mass="75370">MAMHGDGCRLCYEAEVEVEKLASIFKCAKNITCNQPGVAKFRPFRRPILLQHFPLYRRNDDECVPDDDFDHIVSNEDEQYRPLWETLSEESTLMLIRKLNPIAVFNGHTHKGCRKRWSHPTSFWEYTINSFSWRNGDRPTFLMANILDGNRERERETMELSFYNYIFKSQQTEEFFLQVIVIYAWCFLSLQLKLYSCYSNSFGDSAAYTHIRNESDHGFDRRFSDFPHTDSLREIRRTSSKLDKVIRFKRINEHLVLNDCFSMICKEVLKLDKGHVYFLIAKPFRTPVQSQPDDCRLIDSLGQEHQFKEEPRSPSPSSSGICADITDFSNSGEDTKHLVTSRHPQQPYMNRLGKEHPPSTSVLQSVFENIERPEMRQNIQNNSSKEWTIPTSIEEDMRMNETSGWNHIPTKITEQKKGIGISIEKTNHKAAGMMKGRKYILDQNKGVIINLQMPSDCRRLLQWIQMLVPSSTITFLISTDYQKREIYNCTAGIAQTRSIERPTDLMSSMVFPENKKRLSSSSTSTVTSGDSASLPSSILVTKPHSDKPRGRVTFADEVSVRTAVTQYLGPAIDTNSDRMSTGSSVVLSQMDQKSPGSNHTLSRIQESRIVEEDDLESVVSDRESLFQDYAYLDEVISDKSSTYGNKSIRTVLSDEV</sequence>
<comment type="cofactor">
    <cofactor evidence="1">
        <name>Mn(2+)</name>
        <dbReference type="ChEBI" id="CHEBI:29035"/>
    </cofactor>
</comment>
<proteinExistence type="predicted"/>
<keyword evidence="3" id="KW-0378">Hydrolase</keyword>
<evidence type="ECO:0000256" key="5">
    <source>
        <dbReference type="ARBA" id="ARBA00023211"/>
    </source>
</evidence>
<dbReference type="SUPFAM" id="SSF56300">
    <property type="entry name" value="Metallo-dependent phosphatases"/>
    <property type="match status" value="1"/>
</dbReference>
<feature type="region of interest" description="Disordered" evidence="6">
    <location>
        <begin position="305"/>
        <end position="326"/>
    </location>
</feature>
<evidence type="ECO:0000313" key="8">
    <source>
        <dbReference type="WBParaSite" id="Hba_11730"/>
    </source>
</evidence>
<evidence type="ECO:0000313" key="7">
    <source>
        <dbReference type="Proteomes" id="UP000095283"/>
    </source>
</evidence>
<accession>A0A1I7X2U0</accession>